<evidence type="ECO:0000313" key="2">
    <source>
        <dbReference type="EMBL" id="KAK4279041.1"/>
    </source>
</evidence>
<feature type="compositionally biased region" description="Basic and acidic residues" evidence="1">
    <location>
        <begin position="86"/>
        <end position="99"/>
    </location>
</feature>
<feature type="region of interest" description="Disordered" evidence="1">
    <location>
        <begin position="1"/>
        <end position="99"/>
    </location>
</feature>
<feature type="compositionally biased region" description="Polar residues" evidence="1">
    <location>
        <begin position="15"/>
        <end position="26"/>
    </location>
</feature>
<dbReference type="Proteomes" id="UP001293593">
    <property type="component" value="Unassembled WGS sequence"/>
</dbReference>
<name>A0AAE1MXP1_9FABA</name>
<evidence type="ECO:0000313" key="3">
    <source>
        <dbReference type="Proteomes" id="UP001293593"/>
    </source>
</evidence>
<evidence type="ECO:0000256" key="1">
    <source>
        <dbReference type="SAM" id="MobiDB-lite"/>
    </source>
</evidence>
<proteinExistence type="predicted"/>
<feature type="compositionally biased region" description="Basic and acidic residues" evidence="1">
    <location>
        <begin position="31"/>
        <end position="43"/>
    </location>
</feature>
<gene>
    <name evidence="2" type="ORF">QN277_016804</name>
</gene>
<comment type="caution">
    <text evidence="2">The sequence shown here is derived from an EMBL/GenBank/DDBJ whole genome shotgun (WGS) entry which is preliminary data.</text>
</comment>
<feature type="compositionally biased region" description="Basic and acidic residues" evidence="1">
    <location>
        <begin position="1"/>
        <end position="14"/>
    </location>
</feature>
<organism evidence="2 3">
    <name type="scientific">Acacia crassicarpa</name>
    <name type="common">northern wattle</name>
    <dbReference type="NCBI Taxonomy" id="499986"/>
    <lineage>
        <taxon>Eukaryota</taxon>
        <taxon>Viridiplantae</taxon>
        <taxon>Streptophyta</taxon>
        <taxon>Embryophyta</taxon>
        <taxon>Tracheophyta</taxon>
        <taxon>Spermatophyta</taxon>
        <taxon>Magnoliopsida</taxon>
        <taxon>eudicotyledons</taxon>
        <taxon>Gunneridae</taxon>
        <taxon>Pentapetalae</taxon>
        <taxon>rosids</taxon>
        <taxon>fabids</taxon>
        <taxon>Fabales</taxon>
        <taxon>Fabaceae</taxon>
        <taxon>Caesalpinioideae</taxon>
        <taxon>mimosoid clade</taxon>
        <taxon>Acacieae</taxon>
        <taxon>Acacia</taxon>
    </lineage>
</organism>
<protein>
    <submittedName>
        <fullName evidence="2">Uncharacterized protein</fullName>
    </submittedName>
</protein>
<sequence length="99" mass="11423">MFGRGSESRADEKSACNQKNSRSTIDITRLGPEHSRSDGRETYIPKMFNMPDEQRRSKPRSTLQASLGRPRLNARFGHNSPPARQRRGEEMRTLGERHR</sequence>
<accession>A0AAE1MXP1</accession>
<dbReference type="AlphaFoldDB" id="A0AAE1MXP1"/>
<keyword evidence="3" id="KW-1185">Reference proteome</keyword>
<reference evidence="2" key="1">
    <citation type="submission" date="2023-10" db="EMBL/GenBank/DDBJ databases">
        <title>Chromosome-level genome of the transformable northern wattle, Acacia crassicarpa.</title>
        <authorList>
            <person name="Massaro I."/>
            <person name="Sinha N.R."/>
            <person name="Poethig S."/>
            <person name="Leichty A.R."/>
        </authorList>
    </citation>
    <scope>NUCLEOTIDE SEQUENCE</scope>
    <source>
        <strain evidence="2">Acra3RX</strain>
        <tissue evidence="2">Leaf</tissue>
    </source>
</reference>
<dbReference type="EMBL" id="JAWXYG010000003">
    <property type="protein sequence ID" value="KAK4279041.1"/>
    <property type="molecule type" value="Genomic_DNA"/>
</dbReference>